<reference evidence="1 2" key="1">
    <citation type="journal article" date="2019" name="Commun. Biol.">
        <title>The bagworm genome reveals a unique fibroin gene that provides high tensile strength.</title>
        <authorList>
            <person name="Kono N."/>
            <person name="Nakamura H."/>
            <person name="Ohtoshi R."/>
            <person name="Tomita M."/>
            <person name="Numata K."/>
            <person name="Arakawa K."/>
        </authorList>
    </citation>
    <scope>NUCLEOTIDE SEQUENCE [LARGE SCALE GENOMIC DNA]</scope>
</reference>
<name>A0A4C1ZM17_EUMVA</name>
<evidence type="ECO:0000313" key="1">
    <source>
        <dbReference type="EMBL" id="GBP88124.1"/>
    </source>
</evidence>
<evidence type="ECO:0000313" key="2">
    <source>
        <dbReference type="Proteomes" id="UP000299102"/>
    </source>
</evidence>
<dbReference type="Proteomes" id="UP000299102">
    <property type="component" value="Unassembled WGS sequence"/>
</dbReference>
<organism evidence="1 2">
    <name type="scientific">Eumeta variegata</name>
    <name type="common">Bagworm moth</name>
    <name type="synonym">Eumeta japonica</name>
    <dbReference type="NCBI Taxonomy" id="151549"/>
    <lineage>
        <taxon>Eukaryota</taxon>
        <taxon>Metazoa</taxon>
        <taxon>Ecdysozoa</taxon>
        <taxon>Arthropoda</taxon>
        <taxon>Hexapoda</taxon>
        <taxon>Insecta</taxon>
        <taxon>Pterygota</taxon>
        <taxon>Neoptera</taxon>
        <taxon>Endopterygota</taxon>
        <taxon>Lepidoptera</taxon>
        <taxon>Glossata</taxon>
        <taxon>Ditrysia</taxon>
        <taxon>Tineoidea</taxon>
        <taxon>Psychidae</taxon>
        <taxon>Oiketicinae</taxon>
        <taxon>Eumeta</taxon>
    </lineage>
</organism>
<keyword evidence="2" id="KW-1185">Reference proteome</keyword>
<dbReference type="EMBL" id="BGZK01001907">
    <property type="protein sequence ID" value="GBP88124.1"/>
    <property type="molecule type" value="Genomic_DNA"/>
</dbReference>
<accession>A0A4C1ZM17</accession>
<dbReference type="AlphaFoldDB" id="A0A4C1ZM17"/>
<proteinExistence type="predicted"/>
<protein>
    <submittedName>
        <fullName evidence="1">Uncharacterized protein</fullName>
    </submittedName>
</protein>
<sequence length="102" mass="11395">MGKRARQVCMRAVDGRARKDLFTVQRTKLCRSELPANDIIRSFNTPRPFLLLSRVPILVHCGVFVTNFIEAKFRALYSNYDAESGGTTAVAPGGRPCVKRPL</sequence>
<comment type="caution">
    <text evidence="1">The sequence shown here is derived from an EMBL/GenBank/DDBJ whole genome shotgun (WGS) entry which is preliminary data.</text>
</comment>
<gene>
    <name evidence="1" type="ORF">EVAR_63932_1</name>
</gene>